<dbReference type="EMBL" id="MZ443777">
    <property type="protein sequence ID" value="QZE57634.1"/>
    <property type="molecule type" value="Genomic_DNA"/>
</dbReference>
<dbReference type="Proteomes" id="UP000827911">
    <property type="component" value="Segment"/>
</dbReference>
<keyword evidence="2" id="KW-1185">Reference proteome</keyword>
<accession>A0AAE7XMB4</accession>
<proteinExistence type="predicted"/>
<organism evidence="1 2">
    <name type="scientific">Erwinia phage pEa_SNUABM_17</name>
    <dbReference type="NCBI Taxonomy" id="2869545"/>
    <lineage>
        <taxon>Viruses</taxon>
        <taxon>Duplodnaviria</taxon>
        <taxon>Heunggongvirae</taxon>
        <taxon>Uroviricota</taxon>
        <taxon>Caudoviricetes</taxon>
        <taxon>Alexandravirus</taxon>
        <taxon>Alexandravirus SNUABM17</taxon>
    </lineage>
</organism>
<name>A0AAE7XMB4_9CAUD</name>
<evidence type="ECO:0000313" key="2">
    <source>
        <dbReference type="Proteomes" id="UP000827911"/>
    </source>
</evidence>
<reference evidence="1 2" key="1">
    <citation type="submission" date="2021-06" db="EMBL/GenBank/DDBJ databases">
        <title>Complete genome sequence of Erwinia phage pEa_SNUABM_17.</title>
        <authorList>
            <person name="Kim S.G."/>
            <person name="Park S.C."/>
        </authorList>
    </citation>
    <scope>NUCLEOTIDE SEQUENCE [LARGE SCALE GENOMIC DNA]</scope>
</reference>
<protein>
    <submittedName>
        <fullName evidence="1">Uncharacterized protein</fullName>
    </submittedName>
</protein>
<sequence>MLFISNGAQLLEKKIEMARRRMFLFSDDVEPPTDKSSYPEMIDTINKSRSFCALVNAQNKMQCVRGAGWKGNRLYYNYAPSIRKSGFSQNYGSPTVSAIDMFCRYYAIGKLDAGASTAQEGRGSLLDSYGSINPIVPAYYDMVLPAFDGSTFTKSLYSVPTTSAGMTSSSGGTIYGGGGSGIGRWSRSETSYLQNIGITSLNIAADTATVTTNVMTLDPLYAGTPYDHQTFANTIFPRLFQPYASSTYGSYYFSGGGWSYTTSYSGAAIGSSAAQADAVYFGQGTHEDTPSYGIKWGAMPIAFERTAPVYVVVSKSGVDFDVASDIDPNEVPVASMNTYSPHVVERRFLM</sequence>
<evidence type="ECO:0000313" key="1">
    <source>
        <dbReference type="EMBL" id="QZE57634.1"/>
    </source>
</evidence>
<gene>
    <name evidence="1" type="ORF">pEaSNUABM17_00088</name>
</gene>